<evidence type="ECO:0000256" key="1">
    <source>
        <dbReference type="SAM" id="MobiDB-lite"/>
    </source>
</evidence>
<dbReference type="Proteomes" id="UP000246682">
    <property type="component" value="Segment"/>
</dbReference>
<accession>O73449</accession>
<dbReference type="PRINTS" id="PR01217">
    <property type="entry name" value="PRICHEXTENSN"/>
</dbReference>
<proteinExistence type="predicted"/>
<feature type="compositionally biased region" description="Acidic residues" evidence="1">
    <location>
        <begin position="127"/>
        <end position="138"/>
    </location>
</feature>
<evidence type="ECO:0000313" key="2">
    <source>
        <dbReference type="EMBL" id="CAA75455.1"/>
    </source>
</evidence>
<feature type="region of interest" description="Disordered" evidence="1">
    <location>
        <begin position="16"/>
        <end position="183"/>
    </location>
</feature>
<dbReference type="EMBL" id="Y15173">
    <property type="protein sequence ID" value="CAA75455.1"/>
    <property type="molecule type" value="Genomic_DNA"/>
</dbReference>
<reference evidence="2" key="1">
    <citation type="journal article" date="1998" name="Virology">
        <title>The genomes of three of four novel HPV types, defined by differences of their L1 genes, show high conservation of the E7 gene and the URR.</title>
        <authorList>
            <person name="Delius H."/>
            <person name="Saegling B."/>
            <person name="Bergmann K."/>
            <person name="Shamanin V."/>
            <person name="de Villiers E.M."/>
        </authorList>
    </citation>
    <scope>NUCLEOTIDE SEQUENCE [LARGE SCALE GENOMIC DNA]</scope>
</reference>
<organism evidence="2">
    <name type="scientific">human papillomavirus 75</name>
    <dbReference type="NCBI Taxonomy" id="69984"/>
    <lineage>
        <taxon>Viruses</taxon>
        <taxon>Monodnaviria</taxon>
        <taxon>Shotokuvirae</taxon>
        <taxon>Cossaviricota</taxon>
        <taxon>Papovaviricetes</taxon>
        <taxon>Zurhausenvirales</taxon>
        <taxon>Papillomaviridae</taxon>
        <taxon>Firstpapillomavirinae</taxon>
        <taxon>Betapapillomavirus</taxon>
        <taxon>Betapapillomavirus 3</taxon>
    </lineage>
</organism>
<feature type="compositionally biased region" description="Gly residues" evidence="1">
    <location>
        <begin position="93"/>
        <end position="103"/>
    </location>
</feature>
<name>O73449_9PAPI</name>
<protein>
    <submittedName>
        <fullName evidence="2">E4 protein</fullName>
    </submittedName>
</protein>
<feature type="non-terminal residue" evidence="2">
    <location>
        <position position="1"/>
    </location>
</feature>
<feature type="compositionally biased region" description="Pro residues" evidence="1">
    <location>
        <begin position="24"/>
        <end position="57"/>
    </location>
</feature>
<sequence>ELTTKLCLLLLLAPHHRPRSYGDPPTPAPFPPPTTPGPRRPPAPQEPPPPTAPPPLAPRDHQNSHPKPTPGKEGTEEKTLALQPPPGKRSRGDGLGPEPGPGDGTRAQGPSESDPKNPADPDRDPDPENPEDPEDPAAPEDPPAGASGGGEGEAEGHPPPTNGHKGEVGPEDEDQEPFLTGLASRLTKWDQQYKQLVENILDDLEGYWQKLAILQ</sequence>
<gene>
    <name evidence="2" type="primary">E4</name>
</gene>
<feature type="compositionally biased region" description="Basic and acidic residues" evidence="1">
    <location>
        <begin position="113"/>
        <end position="126"/>
    </location>
</feature>